<feature type="transmembrane region" description="Helical" evidence="1">
    <location>
        <begin position="121"/>
        <end position="138"/>
    </location>
</feature>
<dbReference type="PATRIC" id="fig|394096.3.peg.5745"/>
<gene>
    <name evidence="2" type="ORF">DB31_1408</name>
</gene>
<keyword evidence="1" id="KW-1133">Transmembrane helix</keyword>
<evidence type="ECO:0000256" key="1">
    <source>
        <dbReference type="SAM" id="Phobius"/>
    </source>
</evidence>
<proteinExistence type="predicted"/>
<sequence>MRWSDWRRHFELNRQRPLPEGLERAEEVPEAWRSALVASLATFQLGEAGEGRIAHEIDRAKVPGIDADYRAALKLFVAEEGRHARILGLMVRGLGGKLLARNWTERLFVFGRRLLGLRLKMLVLLAAEVVGGSFYGLLASRLPEGGLRGGLEQICEDEQHHLDFHGEFFARQGWGAPMRAVWQVAWWSIALAAMTVVLVDHRRTLRTMGIPLTDAARAFLGLVSEAASHLPVFERELRVRGGLS</sequence>
<keyword evidence="1" id="KW-0812">Transmembrane</keyword>
<dbReference type="SUPFAM" id="SSF47240">
    <property type="entry name" value="Ferritin-like"/>
    <property type="match status" value="1"/>
</dbReference>
<evidence type="ECO:0000313" key="3">
    <source>
        <dbReference type="Proteomes" id="UP000028725"/>
    </source>
</evidence>
<protein>
    <submittedName>
        <fullName evidence="2">Putative membrane protein</fullName>
    </submittedName>
</protein>
<comment type="caution">
    <text evidence="2">The sequence shown here is derived from an EMBL/GenBank/DDBJ whole genome shotgun (WGS) entry which is preliminary data.</text>
</comment>
<keyword evidence="1" id="KW-0472">Membrane</keyword>
<organism evidence="2 3">
    <name type="scientific">Hyalangium minutum</name>
    <dbReference type="NCBI Taxonomy" id="394096"/>
    <lineage>
        <taxon>Bacteria</taxon>
        <taxon>Pseudomonadati</taxon>
        <taxon>Myxococcota</taxon>
        <taxon>Myxococcia</taxon>
        <taxon>Myxococcales</taxon>
        <taxon>Cystobacterineae</taxon>
        <taxon>Archangiaceae</taxon>
        <taxon>Hyalangium</taxon>
    </lineage>
</organism>
<dbReference type="STRING" id="394096.DB31_1408"/>
<dbReference type="InterPro" id="IPR009078">
    <property type="entry name" value="Ferritin-like_SF"/>
</dbReference>
<dbReference type="AlphaFoldDB" id="A0A085WC79"/>
<reference evidence="2 3" key="1">
    <citation type="submission" date="2014-04" db="EMBL/GenBank/DDBJ databases">
        <title>Genome assembly of Hyalangium minutum DSM 14724.</title>
        <authorList>
            <person name="Sharma G."/>
            <person name="Subramanian S."/>
        </authorList>
    </citation>
    <scope>NUCLEOTIDE SEQUENCE [LARGE SCALE GENOMIC DNA]</scope>
    <source>
        <strain evidence="2 3">DSM 14724</strain>
    </source>
</reference>
<dbReference type="EMBL" id="JMCB01000012">
    <property type="protein sequence ID" value="KFE65292.1"/>
    <property type="molecule type" value="Genomic_DNA"/>
</dbReference>
<feature type="transmembrane region" description="Helical" evidence="1">
    <location>
        <begin position="180"/>
        <end position="199"/>
    </location>
</feature>
<accession>A0A085WC79</accession>
<dbReference type="RefSeq" id="WP_052420312.1">
    <property type="nucleotide sequence ID" value="NZ_JMCB01000012.1"/>
</dbReference>
<evidence type="ECO:0000313" key="2">
    <source>
        <dbReference type="EMBL" id="KFE65292.1"/>
    </source>
</evidence>
<name>A0A085WC79_9BACT</name>
<keyword evidence="3" id="KW-1185">Reference proteome</keyword>
<dbReference type="Proteomes" id="UP000028725">
    <property type="component" value="Unassembled WGS sequence"/>
</dbReference>